<feature type="transmembrane region" description="Helical" evidence="8">
    <location>
        <begin position="32"/>
        <end position="49"/>
    </location>
</feature>
<feature type="transmembrane region" description="Helical" evidence="8">
    <location>
        <begin position="425"/>
        <end position="448"/>
    </location>
</feature>
<evidence type="ECO:0000313" key="9">
    <source>
        <dbReference type="EMBL" id="MBD2315606.1"/>
    </source>
</evidence>
<accession>A0ABR8C5M8</accession>
<keyword evidence="2" id="KW-0645">Protease</keyword>
<name>A0ABR8C5M8_9CYAN</name>
<feature type="transmembrane region" description="Helical" evidence="8">
    <location>
        <begin position="468"/>
        <end position="489"/>
    </location>
</feature>
<reference evidence="9 10" key="1">
    <citation type="journal article" date="2020" name="ISME J.">
        <title>Comparative genomics reveals insights into cyanobacterial evolution and habitat adaptation.</title>
        <authorList>
            <person name="Chen M.Y."/>
            <person name="Teng W.K."/>
            <person name="Zhao L."/>
            <person name="Hu C.X."/>
            <person name="Zhou Y.K."/>
            <person name="Han B.P."/>
            <person name="Song L.R."/>
            <person name="Shu W.S."/>
        </authorList>
    </citation>
    <scope>NUCLEOTIDE SEQUENCE [LARGE SCALE GENOMIC DNA]</scope>
    <source>
        <strain evidence="9 10">FACHB-1050</strain>
    </source>
</reference>
<feature type="transmembrane region" description="Helical" evidence="8">
    <location>
        <begin position="56"/>
        <end position="74"/>
    </location>
</feature>
<evidence type="ECO:0000256" key="2">
    <source>
        <dbReference type="ARBA" id="ARBA00022670"/>
    </source>
</evidence>
<evidence type="ECO:0000313" key="10">
    <source>
        <dbReference type="Proteomes" id="UP000618445"/>
    </source>
</evidence>
<evidence type="ECO:0000256" key="8">
    <source>
        <dbReference type="SAM" id="Phobius"/>
    </source>
</evidence>
<feature type="transmembrane region" description="Helical" evidence="8">
    <location>
        <begin position="199"/>
        <end position="222"/>
    </location>
</feature>
<feature type="transmembrane region" description="Helical" evidence="8">
    <location>
        <begin position="296"/>
        <end position="317"/>
    </location>
</feature>
<evidence type="ECO:0000256" key="3">
    <source>
        <dbReference type="ARBA" id="ARBA00022692"/>
    </source>
</evidence>
<comment type="caution">
    <text evidence="9">The sequence shown here is derived from an EMBL/GenBank/DDBJ whole genome shotgun (WGS) entry which is preliminary data.</text>
</comment>
<keyword evidence="6 8" id="KW-1133">Transmembrane helix</keyword>
<dbReference type="PANTHER" id="PTHR31412:SF0">
    <property type="entry name" value="ZINC METALLOPROTEASE EGY1, CHLOROPLASTIC-RELATED"/>
    <property type="match status" value="1"/>
</dbReference>
<sequence>MGFEEVFVFAVAGCVAIYHQRSQQQANKQTQIFVLWILAVALPSLAIALTTINRAVLPLTFVAVIFLLSVWIYSNLIASSNSNLATINLDPTEEKQLKDCFFSNIYHLTGLEYRPHEIFCRGNLRSQNPKYAYETINQNIQKVFGDRFTCYLQESPLENLGLGFGDAQDRQDNTTNYCFYLIPNYLAKSPPASRDHQSWLTSAISILVTTFTVLVVGANQRLEDLNFSNLQQGIPYLLCLVSIFIARAIAQYYISRHYRVQLARPLFLPVLGGFGLLGSLNTNFPTGQGHPHQRRILFDLAVIPAIVGLAISIVLLILGNWLLVPSTAMVAGSAIAPSLLTPNLAAFDFKNSILVTLLQTIFSMGKAANLTAPITSFSPLTLAGWSGLAISALQLMPFDLLDGGNLVIAMFGHRQAVQIARISRLVLLAIAVLTQPWLRIYSLLLFLLPTPRPLILNESIEIGKARDLIGMILIAIALLIILPIPKSLLL</sequence>
<proteinExistence type="predicted"/>
<evidence type="ECO:0000256" key="7">
    <source>
        <dbReference type="ARBA" id="ARBA00023136"/>
    </source>
</evidence>
<dbReference type="Proteomes" id="UP000618445">
    <property type="component" value="Unassembled WGS sequence"/>
</dbReference>
<keyword evidence="4" id="KW-0378">Hydrolase</keyword>
<gene>
    <name evidence="9" type="ORF">H6G05_01925</name>
</gene>
<protein>
    <recommendedName>
        <fullName evidence="11">Site-2 protease family protein</fullName>
    </recommendedName>
</protein>
<keyword evidence="10" id="KW-1185">Reference proteome</keyword>
<keyword evidence="5" id="KW-0809">Transit peptide</keyword>
<evidence type="ECO:0000256" key="4">
    <source>
        <dbReference type="ARBA" id="ARBA00022801"/>
    </source>
</evidence>
<keyword evidence="7 8" id="KW-0472">Membrane</keyword>
<evidence type="ECO:0000256" key="5">
    <source>
        <dbReference type="ARBA" id="ARBA00022946"/>
    </source>
</evidence>
<organism evidence="9 10">
    <name type="scientific">Phormidium tenue FACHB-1050</name>
    <dbReference type="NCBI Taxonomy" id="2692857"/>
    <lineage>
        <taxon>Bacteria</taxon>
        <taxon>Bacillati</taxon>
        <taxon>Cyanobacteriota</taxon>
        <taxon>Cyanophyceae</taxon>
        <taxon>Oscillatoriophycideae</taxon>
        <taxon>Oscillatoriales</taxon>
        <taxon>Oscillatoriaceae</taxon>
        <taxon>Phormidium</taxon>
    </lineage>
</organism>
<dbReference type="RefSeq" id="WP_190575840.1">
    <property type="nucleotide sequence ID" value="NZ_CAWPQU010000012.1"/>
</dbReference>
<feature type="transmembrane region" description="Helical" evidence="8">
    <location>
        <begin position="234"/>
        <end position="254"/>
    </location>
</feature>
<keyword evidence="3 8" id="KW-0812">Transmembrane</keyword>
<evidence type="ECO:0000256" key="6">
    <source>
        <dbReference type="ARBA" id="ARBA00022989"/>
    </source>
</evidence>
<feature type="transmembrane region" description="Helical" evidence="8">
    <location>
        <begin position="266"/>
        <end position="284"/>
    </location>
</feature>
<evidence type="ECO:0008006" key="11">
    <source>
        <dbReference type="Google" id="ProtNLM"/>
    </source>
</evidence>
<comment type="subcellular location">
    <subcellularLocation>
        <location evidence="1">Membrane</location>
        <topology evidence="1">Multi-pass membrane protein</topology>
    </subcellularLocation>
</comment>
<dbReference type="InterPro" id="IPR044838">
    <property type="entry name" value="EGY1-like"/>
</dbReference>
<dbReference type="EMBL" id="JACJQY010000002">
    <property type="protein sequence ID" value="MBD2315606.1"/>
    <property type="molecule type" value="Genomic_DNA"/>
</dbReference>
<dbReference type="PANTHER" id="PTHR31412">
    <property type="entry name" value="ZINC METALLOPROTEASE EGY1"/>
    <property type="match status" value="1"/>
</dbReference>
<evidence type="ECO:0000256" key="1">
    <source>
        <dbReference type="ARBA" id="ARBA00004141"/>
    </source>
</evidence>